<sequence>MLLVTTLMVLLAVAVVAVLLRLRRTRTTTGRHPDDLGEAAVMVPVVPLPPLPTVAAAAGVGTLPEPVVIETAPVPATVSPERVISSPVRRSTRNSASSRFAQGAPRRPVPASRP</sequence>
<feature type="region of interest" description="Disordered" evidence="1">
    <location>
        <begin position="79"/>
        <end position="114"/>
    </location>
</feature>
<comment type="caution">
    <text evidence="2">The sequence shown here is derived from an EMBL/GenBank/DDBJ whole genome shotgun (WGS) entry which is preliminary data.</text>
</comment>
<keyword evidence="3" id="KW-1185">Reference proteome</keyword>
<name>A0ABQ3ZVN3_9ACTN</name>
<dbReference type="EMBL" id="BOMN01000085">
    <property type="protein sequence ID" value="GIE22682.1"/>
    <property type="molecule type" value="Genomic_DNA"/>
</dbReference>
<evidence type="ECO:0000313" key="3">
    <source>
        <dbReference type="Proteomes" id="UP000603200"/>
    </source>
</evidence>
<protein>
    <submittedName>
        <fullName evidence="2">Uncharacterized protein</fullName>
    </submittedName>
</protein>
<proteinExistence type="predicted"/>
<dbReference type="RefSeq" id="WP_203839768.1">
    <property type="nucleotide sequence ID" value="NZ_BAAATV010000011.1"/>
</dbReference>
<accession>A0ABQ3ZVN3</accession>
<evidence type="ECO:0000256" key="1">
    <source>
        <dbReference type="SAM" id="MobiDB-lite"/>
    </source>
</evidence>
<gene>
    <name evidence="2" type="ORF">Ahu01nite_057840</name>
</gene>
<reference evidence="2 3" key="1">
    <citation type="submission" date="2021-01" db="EMBL/GenBank/DDBJ databases">
        <title>Whole genome shotgun sequence of Actinoplanes humidus NBRC 14915.</title>
        <authorList>
            <person name="Komaki H."/>
            <person name="Tamura T."/>
        </authorList>
    </citation>
    <scope>NUCLEOTIDE SEQUENCE [LARGE SCALE GENOMIC DNA]</scope>
    <source>
        <strain evidence="2 3">NBRC 14915</strain>
    </source>
</reference>
<organism evidence="2 3">
    <name type="scientific">Winogradskya humida</name>
    <dbReference type="NCBI Taxonomy" id="113566"/>
    <lineage>
        <taxon>Bacteria</taxon>
        <taxon>Bacillati</taxon>
        <taxon>Actinomycetota</taxon>
        <taxon>Actinomycetes</taxon>
        <taxon>Micromonosporales</taxon>
        <taxon>Micromonosporaceae</taxon>
        <taxon>Winogradskya</taxon>
    </lineage>
</organism>
<evidence type="ECO:0000313" key="2">
    <source>
        <dbReference type="EMBL" id="GIE22682.1"/>
    </source>
</evidence>
<dbReference type="Proteomes" id="UP000603200">
    <property type="component" value="Unassembled WGS sequence"/>
</dbReference>